<name>A0A6A5S529_9PLEO</name>
<evidence type="ECO:0000256" key="1">
    <source>
        <dbReference type="SAM" id="SignalP"/>
    </source>
</evidence>
<feature type="chain" id="PRO_5025684906" evidence="1">
    <location>
        <begin position="19"/>
        <end position="77"/>
    </location>
</feature>
<keyword evidence="3" id="KW-1185">Reference proteome</keyword>
<dbReference type="PROSITE" id="PS51257">
    <property type="entry name" value="PROKAR_LIPOPROTEIN"/>
    <property type="match status" value="1"/>
</dbReference>
<evidence type="ECO:0000313" key="2">
    <source>
        <dbReference type="EMBL" id="KAF1934849.1"/>
    </source>
</evidence>
<keyword evidence="1" id="KW-0732">Signal</keyword>
<gene>
    <name evidence="2" type="ORF">EJ02DRAFT_161557</name>
</gene>
<evidence type="ECO:0000313" key="3">
    <source>
        <dbReference type="Proteomes" id="UP000800038"/>
    </source>
</evidence>
<accession>A0A6A5S529</accession>
<organism evidence="2 3">
    <name type="scientific">Clathrospora elynae</name>
    <dbReference type="NCBI Taxonomy" id="706981"/>
    <lineage>
        <taxon>Eukaryota</taxon>
        <taxon>Fungi</taxon>
        <taxon>Dikarya</taxon>
        <taxon>Ascomycota</taxon>
        <taxon>Pezizomycotina</taxon>
        <taxon>Dothideomycetes</taxon>
        <taxon>Pleosporomycetidae</taxon>
        <taxon>Pleosporales</taxon>
        <taxon>Diademaceae</taxon>
        <taxon>Clathrospora</taxon>
    </lineage>
</organism>
<dbReference type="EMBL" id="ML976358">
    <property type="protein sequence ID" value="KAF1934849.1"/>
    <property type="molecule type" value="Genomic_DNA"/>
</dbReference>
<dbReference type="Proteomes" id="UP000800038">
    <property type="component" value="Unassembled WGS sequence"/>
</dbReference>
<protein>
    <submittedName>
        <fullName evidence="2">Uncharacterized protein</fullName>
    </submittedName>
</protein>
<proteinExistence type="predicted"/>
<reference evidence="2" key="1">
    <citation type="journal article" date="2020" name="Stud. Mycol.">
        <title>101 Dothideomycetes genomes: a test case for predicting lifestyles and emergence of pathogens.</title>
        <authorList>
            <person name="Haridas S."/>
            <person name="Albert R."/>
            <person name="Binder M."/>
            <person name="Bloem J."/>
            <person name="Labutti K."/>
            <person name="Salamov A."/>
            <person name="Andreopoulos B."/>
            <person name="Baker S."/>
            <person name="Barry K."/>
            <person name="Bills G."/>
            <person name="Bluhm B."/>
            <person name="Cannon C."/>
            <person name="Castanera R."/>
            <person name="Culley D."/>
            <person name="Daum C."/>
            <person name="Ezra D."/>
            <person name="Gonzalez J."/>
            <person name="Henrissat B."/>
            <person name="Kuo A."/>
            <person name="Liang C."/>
            <person name="Lipzen A."/>
            <person name="Lutzoni F."/>
            <person name="Magnuson J."/>
            <person name="Mondo S."/>
            <person name="Nolan M."/>
            <person name="Ohm R."/>
            <person name="Pangilinan J."/>
            <person name="Park H.-J."/>
            <person name="Ramirez L."/>
            <person name="Alfaro M."/>
            <person name="Sun H."/>
            <person name="Tritt A."/>
            <person name="Yoshinaga Y."/>
            <person name="Zwiers L.-H."/>
            <person name="Turgeon B."/>
            <person name="Goodwin S."/>
            <person name="Spatafora J."/>
            <person name="Crous P."/>
            <person name="Grigoriev I."/>
        </authorList>
    </citation>
    <scope>NUCLEOTIDE SEQUENCE</scope>
    <source>
        <strain evidence="2">CBS 161.51</strain>
    </source>
</reference>
<dbReference type="AlphaFoldDB" id="A0A6A5S529"/>
<sequence>MKFLAPTIAAYFAACAMAACGTGDCCYRSYSACYNHNKLGNTLDTTYCSHDRLRCSKAVLATCSADCCNSSGKGVPC</sequence>
<feature type="signal peptide" evidence="1">
    <location>
        <begin position="1"/>
        <end position="18"/>
    </location>
</feature>